<feature type="compositionally biased region" description="Basic and acidic residues" evidence="1">
    <location>
        <begin position="114"/>
        <end position="129"/>
    </location>
</feature>
<protein>
    <submittedName>
        <fullName evidence="3">Uncharacterized protein</fullName>
    </submittedName>
</protein>
<evidence type="ECO:0000313" key="2">
    <source>
        <dbReference type="Proteomes" id="UP000050795"/>
    </source>
</evidence>
<reference evidence="2" key="1">
    <citation type="submission" date="2022-06" db="EMBL/GenBank/DDBJ databases">
        <authorList>
            <person name="Berger JAMES D."/>
            <person name="Berger JAMES D."/>
        </authorList>
    </citation>
    <scope>NUCLEOTIDE SEQUENCE [LARGE SCALE GENOMIC DNA]</scope>
</reference>
<reference evidence="3" key="2">
    <citation type="submission" date="2023-11" db="UniProtKB">
        <authorList>
            <consortium name="WormBaseParasite"/>
        </authorList>
    </citation>
    <scope>IDENTIFICATION</scope>
</reference>
<feature type="compositionally biased region" description="Basic and acidic residues" evidence="1">
    <location>
        <begin position="57"/>
        <end position="77"/>
    </location>
</feature>
<feature type="region of interest" description="Disordered" evidence="1">
    <location>
        <begin position="45"/>
        <end position="179"/>
    </location>
</feature>
<accession>A0AA85J4P5</accession>
<organism evidence="2 3">
    <name type="scientific">Trichobilharzia regenti</name>
    <name type="common">Nasal bird schistosome</name>
    <dbReference type="NCBI Taxonomy" id="157069"/>
    <lineage>
        <taxon>Eukaryota</taxon>
        <taxon>Metazoa</taxon>
        <taxon>Spiralia</taxon>
        <taxon>Lophotrochozoa</taxon>
        <taxon>Platyhelminthes</taxon>
        <taxon>Trematoda</taxon>
        <taxon>Digenea</taxon>
        <taxon>Strigeidida</taxon>
        <taxon>Schistosomatoidea</taxon>
        <taxon>Schistosomatidae</taxon>
        <taxon>Trichobilharzia</taxon>
    </lineage>
</organism>
<dbReference type="Proteomes" id="UP000050795">
    <property type="component" value="Unassembled WGS sequence"/>
</dbReference>
<evidence type="ECO:0000256" key="1">
    <source>
        <dbReference type="SAM" id="MobiDB-lite"/>
    </source>
</evidence>
<dbReference type="AlphaFoldDB" id="A0AA85J4P5"/>
<sequence length="179" mass="20120">MNAESYDGSEEARAEVLIKRPTDPVEYLGRCLKMYAQLRNDEIKESAEADGISDSDSLDKLDNISEEIEKEKEKSESDDGSNSQIEGGIIRKNSQTNGLLDSGMEQKVNDEEDREVHQQSDLEDSVRETQEDEQSISKFGNESEDEVTFDSQSKQDVNDTPYEDVGDLHDEKSITDSEA</sequence>
<keyword evidence="2" id="KW-1185">Reference proteome</keyword>
<name>A0AA85J4P5_TRIRE</name>
<dbReference type="WBParaSite" id="TREG1_123450.1">
    <property type="protein sequence ID" value="TREG1_123450.1"/>
    <property type="gene ID" value="TREG1_123450"/>
</dbReference>
<feature type="compositionally biased region" description="Basic and acidic residues" evidence="1">
    <location>
        <begin position="166"/>
        <end position="179"/>
    </location>
</feature>
<evidence type="ECO:0000313" key="3">
    <source>
        <dbReference type="WBParaSite" id="TREG1_123450.1"/>
    </source>
</evidence>
<proteinExistence type="predicted"/>